<proteinExistence type="predicted"/>
<dbReference type="Proteomes" id="UP000014115">
    <property type="component" value="Unassembled WGS sequence"/>
</dbReference>
<sequence>MAFFLRNKQKSNYRVSLVLHQHEVALVIEKGQADNVQVVVNDSEAYTGGSDDWLAAFARIRQRYARLPLKQAQVHVVLGSDYYQAVAIDRPNVAADELAASLRWSLRDLVSLAPQQMVVDYYELPYQPLSSNKVVAVVADRQLLMSVIAAVADADMLLHSVGIFEHAVAALFLDQEQPLLLFTHSAPQQLLCQIIYQGKLTFSRQLRAPVDCQRLSAEEIELGALDALSIELQRSMDYVESQLKLAPVQQILVMVSCPQQALLVDKLHQLIGVATRYWSYPASVDELAAGDYSDVAGLGGMRQLREMLRVEA</sequence>
<comment type="caution">
    <text evidence="1">The sequence shown here is derived from an EMBL/GenBank/DDBJ whole genome shotgun (WGS) entry which is preliminary data.</text>
</comment>
<dbReference type="eggNOG" id="COG4972">
    <property type="taxonomic scope" value="Bacteria"/>
</dbReference>
<evidence type="ECO:0000313" key="1">
    <source>
        <dbReference type="EMBL" id="EKE85412.1"/>
    </source>
</evidence>
<organism evidence="1 2">
    <name type="scientific">Idiomarina xiamenensis 10-D-4</name>
    <dbReference type="NCBI Taxonomy" id="740709"/>
    <lineage>
        <taxon>Bacteria</taxon>
        <taxon>Pseudomonadati</taxon>
        <taxon>Pseudomonadota</taxon>
        <taxon>Gammaproteobacteria</taxon>
        <taxon>Alteromonadales</taxon>
        <taxon>Idiomarinaceae</taxon>
        <taxon>Idiomarina</taxon>
    </lineage>
</organism>
<dbReference type="AlphaFoldDB" id="K2KF81"/>
<protein>
    <submittedName>
        <fullName evidence="1">Type II secretory pathway component</fullName>
    </submittedName>
</protein>
<accession>K2KF81</accession>
<dbReference type="SUPFAM" id="SSF53067">
    <property type="entry name" value="Actin-like ATPase domain"/>
    <property type="match status" value="1"/>
</dbReference>
<dbReference type="STRING" id="740709.A10D4_03670"/>
<dbReference type="EMBL" id="AMRG01000003">
    <property type="protein sequence ID" value="EKE85412.1"/>
    <property type="molecule type" value="Genomic_DNA"/>
</dbReference>
<gene>
    <name evidence="1" type="ORF">A10D4_03670</name>
</gene>
<dbReference type="InterPro" id="IPR043129">
    <property type="entry name" value="ATPase_NBD"/>
</dbReference>
<dbReference type="PATRIC" id="fig|740709.3.peg.739"/>
<evidence type="ECO:0000313" key="2">
    <source>
        <dbReference type="Proteomes" id="UP000014115"/>
    </source>
</evidence>
<name>K2KF81_9GAMM</name>
<reference evidence="1 2" key="1">
    <citation type="journal article" date="2012" name="J. Bacteriol.">
        <title>Genome Sequence of Idiomarina xiamenensis Type Strain 10-D-4.</title>
        <authorList>
            <person name="Lai Q."/>
            <person name="Wang L."/>
            <person name="Wang W."/>
            <person name="Shao Z."/>
        </authorList>
    </citation>
    <scope>NUCLEOTIDE SEQUENCE [LARGE SCALE GENOMIC DNA]</scope>
    <source>
        <strain evidence="1 2">10-D-4</strain>
    </source>
</reference>
<keyword evidence="2" id="KW-1185">Reference proteome</keyword>